<dbReference type="OrthoDB" id="954522at2759"/>
<feature type="transmembrane region" description="Helical" evidence="2">
    <location>
        <begin position="148"/>
        <end position="166"/>
    </location>
</feature>
<keyword evidence="2" id="KW-0812">Transmembrane</keyword>
<feature type="transmembrane region" description="Helical" evidence="2">
    <location>
        <begin position="92"/>
        <end position="110"/>
    </location>
</feature>
<evidence type="ECO:0000256" key="2">
    <source>
        <dbReference type="SAM" id="Phobius"/>
    </source>
</evidence>
<keyword evidence="2" id="KW-0472">Membrane</keyword>
<proteinExistence type="predicted"/>
<feature type="transmembrane region" description="Helical" evidence="2">
    <location>
        <begin position="122"/>
        <end position="142"/>
    </location>
</feature>
<feature type="transmembrane region" description="Helical" evidence="2">
    <location>
        <begin position="273"/>
        <end position="293"/>
    </location>
</feature>
<dbReference type="Proteomes" id="UP000325577">
    <property type="component" value="Linkage Group LG7"/>
</dbReference>
<evidence type="ECO:0008006" key="5">
    <source>
        <dbReference type="Google" id="ProtNLM"/>
    </source>
</evidence>
<reference evidence="3 4" key="1">
    <citation type="submission" date="2019-09" db="EMBL/GenBank/DDBJ databases">
        <title>A chromosome-level genome assembly of the Chinese tupelo Nyssa sinensis.</title>
        <authorList>
            <person name="Yang X."/>
            <person name="Kang M."/>
            <person name="Yang Y."/>
            <person name="Xiong H."/>
            <person name="Wang M."/>
            <person name="Zhang Z."/>
            <person name="Wang Z."/>
            <person name="Wu H."/>
            <person name="Ma T."/>
            <person name="Liu J."/>
            <person name="Xi Z."/>
        </authorList>
    </citation>
    <scope>NUCLEOTIDE SEQUENCE [LARGE SCALE GENOMIC DNA]</scope>
    <source>
        <strain evidence="3">J267</strain>
        <tissue evidence="3">Leaf</tissue>
    </source>
</reference>
<protein>
    <recommendedName>
        <fullName evidence="5">Transmembrane protein</fullName>
    </recommendedName>
</protein>
<feature type="transmembrane region" description="Helical" evidence="2">
    <location>
        <begin position="55"/>
        <end position="72"/>
    </location>
</feature>
<evidence type="ECO:0000313" key="4">
    <source>
        <dbReference type="Proteomes" id="UP000325577"/>
    </source>
</evidence>
<dbReference type="InterPro" id="IPR053258">
    <property type="entry name" value="Ca-permeable_cation_channel"/>
</dbReference>
<accession>A0A5J4ZLX4</accession>
<name>A0A5J4ZLX4_9ASTE</name>
<dbReference type="EMBL" id="CM018050">
    <property type="protein sequence ID" value="KAA8518542.1"/>
    <property type="molecule type" value="Genomic_DNA"/>
</dbReference>
<dbReference type="AlphaFoldDB" id="A0A5J4ZLX4"/>
<feature type="region of interest" description="Disordered" evidence="1">
    <location>
        <begin position="1"/>
        <end position="36"/>
    </location>
</feature>
<feature type="transmembrane region" description="Helical" evidence="2">
    <location>
        <begin position="299"/>
        <end position="317"/>
    </location>
</feature>
<feature type="transmembrane region" description="Helical" evidence="2">
    <location>
        <begin position="202"/>
        <end position="223"/>
    </location>
</feature>
<sequence length="366" mass="41246">MVYGHERKSNSSAPVDCHSEHAVNPSTANQAAPEHLTSEHAVNPSTANQAAPEHLIAIHGALWSFIPLLYTFLPMKYEIRNEWPFETDDAKLRAFVVTSVIYILTLVATIKLKPQYPICAGMVHKICLLSFGLAIVLLMFTIDTPLGWFTLVIWVCIFAVEGLLAWKTYKQLYQPLYQEVVEFENMVNTLVNVNPSMANQAALAHLSVIHGALWFFIALLYIFLPMKYGIRNEWPFETDNAKIRASVVTNLIYILTLVATIKLKPQYPICAGMVHNICLLSSGLAIVLLMFTIDTPLGWFTLVIWVCIFAVEGLLAWKTYKQLYQPLYQEVVEFKNMVNTLVNGNPIPQETEMNGNTIAQDTELPV</sequence>
<dbReference type="PANTHER" id="PTHR34115:SF13">
    <property type="entry name" value="RPB1A"/>
    <property type="match status" value="1"/>
</dbReference>
<feature type="transmembrane region" description="Helical" evidence="2">
    <location>
        <begin position="243"/>
        <end position="261"/>
    </location>
</feature>
<evidence type="ECO:0000256" key="1">
    <source>
        <dbReference type="SAM" id="MobiDB-lite"/>
    </source>
</evidence>
<evidence type="ECO:0000313" key="3">
    <source>
        <dbReference type="EMBL" id="KAA8518542.1"/>
    </source>
</evidence>
<keyword evidence="2" id="KW-1133">Transmembrane helix</keyword>
<keyword evidence="4" id="KW-1185">Reference proteome</keyword>
<gene>
    <name evidence="3" type="ORF">F0562_016016</name>
</gene>
<organism evidence="3 4">
    <name type="scientific">Nyssa sinensis</name>
    <dbReference type="NCBI Taxonomy" id="561372"/>
    <lineage>
        <taxon>Eukaryota</taxon>
        <taxon>Viridiplantae</taxon>
        <taxon>Streptophyta</taxon>
        <taxon>Embryophyta</taxon>
        <taxon>Tracheophyta</taxon>
        <taxon>Spermatophyta</taxon>
        <taxon>Magnoliopsida</taxon>
        <taxon>eudicotyledons</taxon>
        <taxon>Gunneridae</taxon>
        <taxon>Pentapetalae</taxon>
        <taxon>asterids</taxon>
        <taxon>Cornales</taxon>
        <taxon>Nyssaceae</taxon>
        <taxon>Nyssa</taxon>
    </lineage>
</organism>
<dbReference type="PANTHER" id="PTHR34115">
    <property type="entry name" value="PROTEIN, PUTATIVE-RELATED"/>
    <property type="match status" value="1"/>
</dbReference>